<evidence type="ECO:0000313" key="2">
    <source>
        <dbReference type="EMBL" id="CAG9322662.1"/>
    </source>
</evidence>
<sequence length="74" mass="8461">MGCGIPSKRPYGKKHLEDDEETSLKEPLEHSESFCIQTKINHPENNSFHYKIQGTNYRITVALIQTPNKSLVMS</sequence>
<dbReference type="Proteomes" id="UP001162131">
    <property type="component" value="Unassembled WGS sequence"/>
</dbReference>
<feature type="compositionally biased region" description="Basic and acidic residues" evidence="1">
    <location>
        <begin position="14"/>
        <end position="29"/>
    </location>
</feature>
<reference evidence="2" key="1">
    <citation type="submission" date="2021-09" db="EMBL/GenBank/DDBJ databases">
        <authorList>
            <consortium name="AG Swart"/>
            <person name="Singh M."/>
            <person name="Singh A."/>
            <person name="Seah K."/>
            <person name="Emmerich C."/>
        </authorList>
    </citation>
    <scope>NUCLEOTIDE SEQUENCE</scope>
    <source>
        <strain evidence="2">ATCC30299</strain>
    </source>
</reference>
<dbReference type="AlphaFoldDB" id="A0AAU9JB02"/>
<protein>
    <submittedName>
        <fullName evidence="2">Uncharacterized protein</fullName>
    </submittedName>
</protein>
<evidence type="ECO:0000313" key="3">
    <source>
        <dbReference type="Proteomes" id="UP001162131"/>
    </source>
</evidence>
<name>A0AAU9JB02_9CILI</name>
<feature type="region of interest" description="Disordered" evidence="1">
    <location>
        <begin position="1"/>
        <end position="29"/>
    </location>
</feature>
<comment type="caution">
    <text evidence="2">The sequence shown here is derived from an EMBL/GenBank/DDBJ whole genome shotgun (WGS) entry which is preliminary data.</text>
</comment>
<organism evidence="2 3">
    <name type="scientific">Blepharisma stoltei</name>
    <dbReference type="NCBI Taxonomy" id="1481888"/>
    <lineage>
        <taxon>Eukaryota</taxon>
        <taxon>Sar</taxon>
        <taxon>Alveolata</taxon>
        <taxon>Ciliophora</taxon>
        <taxon>Postciliodesmatophora</taxon>
        <taxon>Heterotrichea</taxon>
        <taxon>Heterotrichida</taxon>
        <taxon>Blepharismidae</taxon>
        <taxon>Blepharisma</taxon>
    </lineage>
</organism>
<proteinExistence type="predicted"/>
<evidence type="ECO:0000256" key="1">
    <source>
        <dbReference type="SAM" id="MobiDB-lite"/>
    </source>
</evidence>
<dbReference type="EMBL" id="CAJZBQ010000032">
    <property type="protein sequence ID" value="CAG9322662.1"/>
    <property type="molecule type" value="Genomic_DNA"/>
</dbReference>
<gene>
    <name evidence="2" type="ORF">BSTOLATCC_MIC31781</name>
</gene>
<keyword evidence="3" id="KW-1185">Reference proteome</keyword>
<accession>A0AAU9JB02</accession>